<gene>
    <name evidence="2" type="ORF">SAMN06264868_1352</name>
</gene>
<organism evidence="2 3">
    <name type="scientific">Venenivibrio stagnispumantis</name>
    <dbReference type="NCBI Taxonomy" id="407998"/>
    <lineage>
        <taxon>Bacteria</taxon>
        <taxon>Pseudomonadati</taxon>
        <taxon>Aquificota</taxon>
        <taxon>Aquificia</taxon>
        <taxon>Aquificales</taxon>
        <taxon>Hydrogenothermaceae</taxon>
        <taxon>Venenivibrio</taxon>
    </lineage>
</organism>
<evidence type="ECO:0000259" key="1">
    <source>
        <dbReference type="SMART" id="SM00382"/>
    </source>
</evidence>
<dbReference type="Proteomes" id="UP001157947">
    <property type="component" value="Unassembled WGS sequence"/>
</dbReference>
<protein>
    <recommendedName>
        <fullName evidence="1">AAA+ ATPase domain-containing protein</fullName>
    </recommendedName>
</protein>
<feature type="domain" description="AAA+ ATPase" evidence="1">
    <location>
        <begin position="35"/>
        <end position="162"/>
    </location>
</feature>
<dbReference type="InterPro" id="IPR003593">
    <property type="entry name" value="AAA+_ATPase"/>
</dbReference>
<dbReference type="InterPro" id="IPR025420">
    <property type="entry name" value="DUF4143"/>
</dbReference>
<sequence>MENILEKAIQLSVLKLSQKYPNYKRFIYNNIKNSNAKVIGIYGPRGVGKTTLMVQLLKELSLPVKDAIYISCDHPLFVDINLFDFLEHFYKKGGKYIFIDEIHKIKDFQRHLKSAYDFLDLKIYFSGSSALSITEPDFIRRFSMFKLPALSFREYIELSKGLALNSYNLEEIIQNHTDIVQTIISSLDDRILKLYDEYINFGAYPFYFEDKEKYIDKLTDSINASLYYDIGEIYNIPTDKIHSLKKLLTTLCVSKPLELSVEKLANISNITKSTLYKYIDYLQRAQLIIHISHEAKRFKSLRKPDKLYLGNPNLFNALCLEKDKGNIRETFFVSQLIYKHKLYYLDKGDFLVDEKYIFEIGGKNKDFSQLKGLSNGYLAVDDIEVGFDRKIPLWLFGFIY</sequence>
<dbReference type="Gene3D" id="3.40.50.300">
    <property type="entry name" value="P-loop containing nucleotide triphosphate hydrolases"/>
    <property type="match status" value="1"/>
</dbReference>
<keyword evidence="3" id="KW-1185">Reference proteome</keyword>
<dbReference type="Pfam" id="PF13173">
    <property type="entry name" value="AAA_14"/>
    <property type="match status" value="1"/>
</dbReference>
<dbReference type="SMART" id="SM00382">
    <property type="entry name" value="AAA"/>
    <property type="match status" value="1"/>
</dbReference>
<dbReference type="PANTHER" id="PTHR42990">
    <property type="entry name" value="ATPASE"/>
    <property type="match status" value="1"/>
</dbReference>
<dbReference type="CDD" id="cd00009">
    <property type="entry name" value="AAA"/>
    <property type="match status" value="1"/>
</dbReference>
<comment type="caution">
    <text evidence="2">The sequence shown here is derived from an EMBL/GenBank/DDBJ whole genome shotgun (WGS) entry which is preliminary data.</text>
</comment>
<dbReference type="RefSeq" id="WP_265134212.1">
    <property type="nucleotide sequence ID" value="NZ_FXTX01000035.1"/>
</dbReference>
<accession>A0AA45WQ88</accession>
<evidence type="ECO:0000313" key="2">
    <source>
        <dbReference type="EMBL" id="SMP24665.1"/>
    </source>
</evidence>
<proteinExistence type="predicted"/>
<dbReference type="EMBL" id="FXTX01000035">
    <property type="protein sequence ID" value="SMP24665.1"/>
    <property type="molecule type" value="Genomic_DNA"/>
</dbReference>
<evidence type="ECO:0000313" key="3">
    <source>
        <dbReference type="Proteomes" id="UP001157947"/>
    </source>
</evidence>
<name>A0AA45WQ88_9AQUI</name>
<dbReference type="AlphaFoldDB" id="A0AA45WQ88"/>
<dbReference type="Pfam" id="PF13635">
    <property type="entry name" value="DUF4143"/>
    <property type="match status" value="1"/>
</dbReference>
<dbReference type="InterPro" id="IPR027417">
    <property type="entry name" value="P-loop_NTPase"/>
</dbReference>
<dbReference type="InterPro" id="IPR041682">
    <property type="entry name" value="AAA_14"/>
</dbReference>
<reference evidence="2" key="1">
    <citation type="submission" date="2017-05" db="EMBL/GenBank/DDBJ databases">
        <authorList>
            <person name="Varghese N."/>
            <person name="Submissions S."/>
        </authorList>
    </citation>
    <scope>NUCLEOTIDE SEQUENCE</scope>
    <source>
        <strain evidence="2">DSM 18763</strain>
    </source>
</reference>
<dbReference type="SUPFAM" id="SSF52540">
    <property type="entry name" value="P-loop containing nucleoside triphosphate hydrolases"/>
    <property type="match status" value="1"/>
</dbReference>
<dbReference type="PANTHER" id="PTHR42990:SF1">
    <property type="entry name" value="AAA+ ATPASE DOMAIN-CONTAINING PROTEIN"/>
    <property type="match status" value="1"/>
</dbReference>